<dbReference type="GO" id="GO:0005634">
    <property type="term" value="C:nucleus"/>
    <property type="evidence" value="ECO:0007669"/>
    <property type="project" value="TreeGrafter"/>
</dbReference>
<dbReference type="InterPro" id="IPR007474">
    <property type="entry name" value="ApaG_domain"/>
</dbReference>
<dbReference type="Pfam" id="PF08755">
    <property type="entry name" value="YccV-like"/>
    <property type="match status" value="1"/>
</dbReference>
<reference evidence="2" key="1">
    <citation type="journal article" date="2013" name="Genome Biol. Evol.">
        <title>Punctuated emergences of genetic and phenotypic innovations in eumetazoan, bilaterian, euteleostome, and hominidae ancestors.</title>
        <authorList>
            <person name="Wenger Y."/>
            <person name="Galliot B."/>
        </authorList>
    </citation>
    <scope>NUCLEOTIDE SEQUENCE</scope>
    <source>
        <tissue evidence="2">Whole animals</tissue>
    </source>
</reference>
<dbReference type="OrthoDB" id="5913487at2759"/>
<dbReference type="EMBL" id="HAAD01000211">
    <property type="protein sequence ID" value="CDG66443.1"/>
    <property type="molecule type" value="mRNA"/>
</dbReference>
<dbReference type="AlphaFoldDB" id="T2M2H1"/>
<dbReference type="NCBIfam" id="NF003967">
    <property type="entry name" value="PRK05461.1"/>
    <property type="match status" value="1"/>
</dbReference>
<dbReference type="Pfam" id="PF04379">
    <property type="entry name" value="DUF525"/>
    <property type="match status" value="1"/>
</dbReference>
<dbReference type="InterPro" id="IPR011722">
    <property type="entry name" value="Hemimethylated_DNA-bd_dom"/>
</dbReference>
<gene>
    <name evidence="2" type="primary">POLDIP2</name>
</gene>
<dbReference type="GO" id="GO:0003677">
    <property type="term" value="F:DNA binding"/>
    <property type="evidence" value="ECO:0007669"/>
    <property type="project" value="InterPro"/>
</dbReference>
<name>T2M2H1_HYDVU</name>
<protein>
    <submittedName>
        <fullName evidence="2">Polymerase delta-interacting protein 2</fullName>
    </submittedName>
</protein>
<evidence type="ECO:0000259" key="1">
    <source>
        <dbReference type="PROSITE" id="PS51087"/>
    </source>
</evidence>
<organism evidence="2">
    <name type="scientific">Hydra vulgaris</name>
    <name type="common">Hydra</name>
    <name type="synonym">Hydra attenuata</name>
    <dbReference type="NCBI Taxonomy" id="6087"/>
    <lineage>
        <taxon>Eukaryota</taxon>
        <taxon>Metazoa</taxon>
        <taxon>Cnidaria</taxon>
        <taxon>Hydrozoa</taxon>
        <taxon>Hydroidolina</taxon>
        <taxon>Anthoathecata</taxon>
        <taxon>Aplanulata</taxon>
        <taxon>Hydridae</taxon>
        <taxon>Hydra</taxon>
    </lineage>
</organism>
<dbReference type="GO" id="GO:0042645">
    <property type="term" value="C:mitochondrial nucleoid"/>
    <property type="evidence" value="ECO:0007669"/>
    <property type="project" value="TreeGrafter"/>
</dbReference>
<dbReference type="SUPFAM" id="SSF110069">
    <property type="entry name" value="ApaG-like"/>
    <property type="match status" value="1"/>
</dbReference>
<dbReference type="GO" id="GO:0070987">
    <property type="term" value="P:error-free translesion synthesis"/>
    <property type="evidence" value="ECO:0007669"/>
    <property type="project" value="TreeGrafter"/>
</dbReference>
<dbReference type="InterPro" id="IPR036623">
    <property type="entry name" value="Hemimethylated_DNA-bd_sf"/>
</dbReference>
<dbReference type="Gene3D" id="2.60.40.1470">
    <property type="entry name" value="ApaG domain"/>
    <property type="match status" value="1"/>
</dbReference>
<sequence length="325" mass="37815">MIIKIYKSFNEKNFNFKILQRFVTRLVEVGKFETPKQQAKYKDGQLFMHKIFGYRGVILFPWVAKVYDHNALLSDDIPLIRNLTKRSGNEQHGIATTFYQVLIDQRDCPYIRAQPESVTFLGSKNDISLYAIPGLDYVHHEDILPYISNDSQPIQHELFEKFLRPTNGVPAFEGSSTLQMWHEKNHKWLEISDVHRETTENIRVTVAPFYMGSRVCQVVQQSTGYWWRYTIRLENLGNESVQLRERHWRIFSFSGTLETVRGRGVVGQEPLLSPANPAFQYSSHVSLQSPSGQMWGTYRMEKSDGTIFEVRIPPFALESKEDENN</sequence>
<dbReference type="PROSITE" id="PS51087">
    <property type="entry name" value="APAG"/>
    <property type="match status" value="1"/>
</dbReference>
<dbReference type="InterPro" id="IPR036767">
    <property type="entry name" value="ApaG_sf"/>
</dbReference>
<evidence type="ECO:0000313" key="2">
    <source>
        <dbReference type="EMBL" id="CDG66443.1"/>
    </source>
</evidence>
<dbReference type="SUPFAM" id="SSF141255">
    <property type="entry name" value="YccV-like"/>
    <property type="match status" value="1"/>
</dbReference>
<feature type="domain" description="ApaG" evidence="1">
    <location>
        <begin position="196"/>
        <end position="324"/>
    </location>
</feature>
<accession>T2M2H1</accession>
<dbReference type="SMART" id="SM00992">
    <property type="entry name" value="YccV-like"/>
    <property type="match status" value="1"/>
</dbReference>
<dbReference type="PANTHER" id="PTHR14289">
    <property type="entry name" value="F-BOX ONLY PROTEIN 3"/>
    <property type="match status" value="1"/>
</dbReference>
<dbReference type="PANTHER" id="PTHR14289:SF16">
    <property type="entry name" value="POLYMERASE DELTA-INTERACTING PROTEIN 2"/>
    <property type="match status" value="1"/>
</dbReference>
<proteinExistence type="evidence at transcript level"/>